<reference evidence="1" key="1">
    <citation type="journal article" date="2015" name="Nature">
        <title>Complex archaea that bridge the gap between prokaryotes and eukaryotes.</title>
        <authorList>
            <person name="Spang A."/>
            <person name="Saw J.H."/>
            <person name="Jorgensen S.L."/>
            <person name="Zaremba-Niedzwiedzka K."/>
            <person name="Martijn J."/>
            <person name="Lind A.E."/>
            <person name="van Eijk R."/>
            <person name="Schleper C."/>
            <person name="Guy L."/>
            <person name="Ettema T.J."/>
        </authorList>
    </citation>
    <scope>NUCLEOTIDE SEQUENCE</scope>
</reference>
<protein>
    <submittedName>
        <fullName evidence="1">Uncharacterized protein</fullName>
    </submittedName>
</protein>
<feature type="non-terminal residue" evidence="1">
    <location>
        <position position="31"/>
    </location>
</feature>
<comment type="caution">
    <text evidence="1">The sequence shown here is derived from an EMBL/GenBank/DDBJ whole genome shotgun (WGS) entry which is preliminary data.</text>
</comment>
<dbReference type="AlphaFoldDB" id="A0A0F8ZZU2"/>
<organism evidence="1">
    <name type="scientific">marine sediment metagenome</name>
    <dbReference type="NCBI Taxonomy" id="412755"/>
    <lineage>
        <taxon>unclassified sequences</taxon>
        <taxon>metagenomes</taxon>
        <taxon>ecological metagenomes</taxon>
    </lineage>
</organism>
<gene>
    <name evidence="1" type="ORF">LCGC14_2633480</name>
</gene>
<name>A0A0F8ZZU2_9ZZZZ</name>
<proteinExistence type="predicted"/>
<evidence type="ECO:0000313" key="1">
    <source>
        <dbReference type="EMBL" id="KKK99368.1"/>
    </source>
</evidence>
<sequence length="31" mass="3596">MSKIAIIGYGHVGKVMHRLFPDAWIYDKYDA</sequence>
<dbReference type="EMBL" id="LAZR01045233">
    <property type="protein sequence ID" value="KKK99368.1"/>
    <property type="molecule type" value="Genomic_DNA"/>
</dbReference>
<accession>A0A0F8ZZU2</accession>